<dbReference type="PANTHER" id="PTHR43679:SF2">
    <property type="entry name" value="OCTANOYL-[GCVH]:PROTEIN N-OCTANOYLTRANSFERASE"/>
    <property type="match status" value="1"/>
</dbReference>
<sequence>MSERDQKTLRVLDTGLRPAAENMAFNRALLECHQEGVSPHTLRFLQFEPCALVGFHQNVDQEINTEYCKEHGIAIQRRITGGGAIYFDSTQLGWELYLDKRFLGTADMGQIAARICNAAAAGIRTLGVDAQFRPRNDIEVEGRKISGTGGAFDGDSIMYQGTLLIEFDVEDMLRILRIPAEKLSNKAIESARDRVVNLATLLGERPNLDHVKDAIAEAFAEEFAVELAPSDLLPEEQKSFEQALAEIDTEEWVYQRNRPATDAPMFESIFKSDGGLMRVGVALDPERKRLKQLWLTGDIFVKPARTIADLEAALRDTPQAEMEERVRAFFAERDVEMLQLTVDDVIAAIQSALAMAETEESAG</sequence>
<dbReference type="HOGENOM" id="CLU_022986_1_1_6"/>
<dbReference type="eggNOG" id="COG0095">
    <property type="taxonomic scope" value="Bacteria"/>
</dbReference>
<keyword evidence="2" id="KW-0808">Transferase</keyword>
<gene>
    <name evidence="2" type="ordered locus">TK90_0642</name>
</gene>
<dbReference type="OrthoDB" id="9787898at2"/>
<dbReference type="Gene3D" id="3.30.390.50">
    <property type="entry name" value="CO dehydrogenase flavoprotein, C-terminal domain"/>
    <property type="match status" value="1"/>
</dbReference>
<dbReference type="RefSeq" id="WP_012982055.1">
    <property type="nucleotide sequence ID" value="NC_013889.1"/>
</dbReference>
<feature type="domain" description="BPL/LPL catalytic" evidence="1">
    <location>
        <begin position="36"/>
        <end position="227"/>
    </location>
</feature>
<dbReference type="SMR" id="D3SF90"/>
<dbReference type="InterPro" id="IPR004143">
    <property type="entry name" value="BPL_LPL_catalytic"/>
</dbReference>
<dbReference type="CDD" id="cd16443">
    <property type="entry name" value="LplA"/>
    <property type="match status" value="1"/>
</dbReference>
<dbReference type="EC" id="2.7.7.63" evidence="2"/>
<dbReference type="AlphaFoldDB" id="D3SF90"/>
<accession>D3SF90</accession>
<protein>
    <submittedName>
        <fullName evidence="2">Lipoate--protein ligase</fullName>
        <ecNumber evidence="2">2.7.7.63</ecNumber>
    </submittedName>
</protein>
<dbReference type="KEGG" id="tkm:TK90_0642"/>
<evidence type="ECO:0000313" key="2">
    <source>
        <dbReference type="EMBL" id="ADC71157.1"/>
    </source>
</evidence>
<dbReference type="PANTHER" id="PTHR43679">
    <property type="entry name" value="OCTANOYLTRANSFERASE LIPM-RELATED"/>
    <property type="match status" value="1"/>
</dbReference>
<keyword evidence="2" id="KW-0436">Ligase</keyword>
<dbReference type="InterPro" id="IPR050664">
    <property type="entry name" value="Octanoyltrans_LipM/LipL"/>
</dbReference>
<dbReference type="EMBL" id="CP001905">
    <property type="protein sequence ID" value="ADC71157.1"/>
    <property type="molecule type" value="Genomic_DNA"/>
</dbReference>
<keyword evidence="2" id="KW-0548">Nucleotidyltransferase</keyword>
<evidence type="ECO:0000259" key="1">
    <source>
        <dbReference type="PROSITE" id="PS51733"/>
    </source>
</evidence>
<proteinExistence type="predicted"/>
<dbReference type="PROSITE" id="PS51733">
    <property type="entry name" value="BPL_LPL_CATALYTIC"/>
    <property type="match status" value="1"/>
</dbReference>
<dbReference type="Gene3D" id="3.30.930.10">
    <property type="entry name" value="Bira Bifunctional Protein, Domain 2"/>
    <property type="match status" value="1"/>
</dbReference>
<organism evidence="2">
    <name type="scientific">Thioalkalivibrio sp. (strain K90mix)</name>
    <dbReference type="NCBI Taxonomy" id="396595"/>
    <lineage>
        <taxon>Bacteria</taxon>
        <taxon>Pseudomonadati</taxon>
        <taxon>Pseudomonadota</taxon>
        <taxon>Gammaproteobacteria</taxon>
        <taxon>Chromatiales</taxon>
        <taxon>Ectothiorhodospiraceae</taxon>
        <taxon>Thioalkalivibrio</taxon>
    </lineage>
</organism>
<dbReference type="Pfam" id="PF21948">
    <property type="entry name" value="LplA-B_cat"/>
    <property type="match status" value="1"/>
</dbReference>
<dbReference type="InterPro" id="IPR045864">
    <property type="entry name" value="aa-tRNA-synth_II/BPL/LPL"/>
</dbReference>
<name>D3SF90_THISK</name>
<reference evidence="2" key="1">
    <citation type="journal article" date="2011" name="Stand. Genomic Sci.">
        <title>Complete genome sequence of Thioalkalivibrio sp. K90mix.</title>
        <authorList>
            <person name="Muyzer G."/>
            <person name="Sorokin D.Y."/>
            <person name="Mavromatis K."/>
            <person name="Lapidus A."/>
            <person name="Foster B."/>
            <person name="Sun H."/>
            <person name="Ivanova N."/>
            <person name="Pati A."/>
            <person name="D'haeseleer P."/>
            <person name="Woyke T."/>
            <person name="Kyrpides N.C."/>
        </authorList>
    </citation>
    <scope>NUCLEOTIDE SEQUENCE [LARGE SCALE GENOMIC DNA]</scope>
    <source>
        <strain evidence="2">K90mix</strain>
    </source>
</reference>
<dbReference type="SUPFAM" id="SSF55681">
    <property type="entry name" value="Class II aaRS and biotin synthetases"/>
    <property type="match status" value="1"/>
</dbReference>
<dbReference type="GO" id="GO:0016874">
    <property type="term" value="F:ligase activity"/>
    <property type="evidence" value="ECO:0007669"/>
    <property type="project" value="UniProtKB-KW"/>
</dbReference>
<dbReference type="STRING" id="396595.TK90_0642"/>
<dbReference type="GO" id="GO:0016779">
    <property type="term" value="F:nucleotidyltransferase activity"/>
    <property type="evidence" value="ECO:0007669"/>
    <property type="project" value="UniProtKB-KW"/>
</dbReference>